<evidence type="ECO:0000256" key="1">
    <source>
        <dbReference type="SAM" id="Phobius"/>
    </source>
</evidence>
<dbReference type="EMBL" id="BJMD01000050">
    <property type="protein sequence ID" value="GEB21262.1"/>
    <property type="molecule type" value="Genomic_DNA"/>
</dbReference>
<comment type="caution">
    <text evidence="2">The sequence shown here is derived from an EMBL/GenBank/DDBJ whole genome shotgun (WGS) entry which is preliminary data.</text>
</comment>
<accession>A0A4Y3NHN4</accession>
<feature type="transmembrane region" description="Helical" evidence="1">
    <location>
        <begin position="28"/>
        <end position="46"/>
    </location>
</feature>
<keyword evidence="3" id="KW-1185">Reference proteome</keyword>
<keyword evidence="1" id="KW-0472">Membrane</keyword>
<keyword evidence="1" id="KW-1133">Transmembrane helix</keyword>
<dbReference type="Proteomes" id="UP000317715">
    <property type="component" value="Unassembled WGS sequence"/>
</dbReference>
<gene>
    <name evidence="2" type="ORF">AAU01_40170</name>
</gene>
<proteinExistence type="predicted"/>
<name>A0A4Y3NHN4_PAEAU</name>
<evidence type="ECO:0000313" key="3">
    <source>
        <dbReference type="Proteomes" id="UP000317715"/>
    </source>
</evidence>
<sequence>MGALLVFLLFLRPVPLVTVERLLLLLGWLWWLGVWLTGLLFENYIVDASI</sequence>
<dbReference type="AlphaFoldDB" id="A0A4Y3NHN4"/>
<reference evidence="2 3" key="1">
    <citation type="submission" date="2019-06" db="EMBL/GenBank/DDBJ databases">
        <title>Whole genome shotgun sequence of Paenarthrobacter aurescens NBRC 12136.</title>
        <authorList>
            <person name="Hosoyama A."/>
            <person name="Uohara A."/>
            <person name="Ohji S."/>
            <person name="Ichikawa N."/>
        </authorList>
    </citation>
    <scope>NUCLEOTIDE SEQUENCE [LARGE SCALE GENOMIC DNA]</scope>
    <source>
        <strain evidence="2 3">NBRC 12136</strain>
    </source>
</reference>
<organism evidence="2 3">
    <name type="scientific">Paenarthrobacter aurescens</name>
    <name type="common">Arthrobacter aurescens</name>
    <dbReference type="NCBI Taxonomy" id="43663"/>
    <lineage>
        <taxon>Bacteria</taxon>
        <taxon>Bacillati</taxon>
        <taxon>Actinomycetota</taxon>
        <taxon>Actinomycetes</taxon>
        <taxon>Micrococcales</taxon>
        <taxon>Micrococcaceae</taxon>
        <taxon>Paenarthrobacter</taxon>
    </lineage>
</organism>
<keyword evidence="1" id="KW-0812">Transmembrane</keyword>
<protein>
    <submittedName>
        <fullName evidence="2">Uncharacterized protein</fullName>
    </submittedName>
</protein>
<evidence type="ECO:0000313" key="2">
    <source>
        <dbReference type="EMBL" id="GEB21262.1"/>
    </source>
</evidence>